<evidence type="ECO:0000256" key="3">
    <source>
        <dbReference type="ARBA" id="ARBA00022989"/>
    </source>
</evidence>
<evidence type="ECO:0000256" key="5">
    <source>
        <dbReference type="SAM" id="Phobius"/>
    </source>
</evidence>
<feature type="transmembrane region" description="Helical" evidence="5">
    <location>
        <begin position="152"/>
        <end position="169"/>
    </location>
</feature>
<proteinExistence type="predicted"/>
<evidence type="ECO:0000313" key="6">
    <source>
        <dbReference type="EMBL" id="PTQ93586.1"/>
    </source>
</evidence>
<reference evidence="6 7" key="1">
    <citation type="submission" date="2018-04" db="EMBL/GenBank/DDBJ databases">
        <title>Genomic Encyclopedia of Archaeal and Bacterial Type Strains, Phase II (KMG-II): from individual species to whole genera.</title>
        <authorList>
            <person name="Goeker M."/>
        </authorList>
    </citation>
    <scope>NUCLEOTIDE SEQUENCE [LARGE SCALE GENOMIC DNA]</scope>
    <source>
        <strain evidence="6 7">DSM 26809</strain>
    </source>
</reference>
<name>A0A2T5J5P2_9SPHI</name>
<gene>
    <name evidence="6" type="ORF">C8P68_10848</name>
</gene>
<keyword evidence="4 5" id="KW-0472">Membrane</keyword>
<feature type="transmembrane region" description="Helical" evidence="5">
    <location>
        <begin position="40"/>
        <end position="63"/>
    </location>
</feature>
<evidence type="ECO:0000313" key="7">
    <source>
        <dbReference type="Proteomes" id="UP000244168"/>
    </source>
</evidence>
<keyword evidence="3 5" id="KW-1133">Transmembrane helix</keyword>
<dbReference type="AlphaFoldDB" id="A0A2T5J5P2"/>
<evidence type="ECO:0000256" key="2">
    <source>
        <dbReference type="ARBA" id="ARBA00022692"/>
    </source>
</evidence>
<feature type="transmembrane region" description="Helical" evidence="5">
    <location>
        <begin position="69"/>
        <end position="87"/>
    </location>
</feature>
<evidence type="ECO:0000256" key="1">
    <source>
        <dbReference type="ARBA" id="ARBA00004651"/>
    </source>
</evidence>
<keyword evidence="2 5" id="KW-0812">Transmembrane</keyword>
<dbReference type="GO" id="GO:0005524">
    <property type="term" value="F:ATP binding"/>
    <property type="evidence" value="ECO:0007669"/>
    <property type="project" value="InterPro"/>
</dbReference>
<protein>
    <submittedName>
        <fullName evidence="6">Uncharacterized protein</fullName>
    </submittedName>
</protein>
<comment type="subcellular location">
    <subcellularLocation>
        <location evidence="1">Cell membrane</location>
        <topology evidence="1">Multi-pass membrane protein</topology>
    </subcellularLocation>
</comment>
<dbReference type="GO" id="GO:0005886">
    <property type="term" value="C:plasma membrane"/>
    <property type="evidence" value="ECO:0007669"/>
    <property type="project" value="UniProtKB-SubCell"/>
</dbReference>
<accession>A0A2T5J5P2</accession>
<comment type="caution">
    <text evidence="6">The sequence shown here is derived from an EMBL/GenBank/DDBJ whole genome shotgun (WGS) entry which is preliminary data.</text>
</comment>
<dbReference type="EMBL" id="QAOQ01000008">
    <property type="protein sequence ID" value="PTQ93586.1"/>
    <property type="molecule type" value="Genomic_DNA"/>
</dbReference>
<dbReference type="Proteomes" id="UP000244168">
    <property type="component" value="Unassembled WGS sequence"/>
</dbReference>
<sequence length="196" mass="23410">MKDFEHLMSVWQDQSAHDKLSVDEVLKQVKKGIKDITNQLYWGIVAMVAVLVLTFIILFFFVFQSWLTYVGIVIMMITMLLYAVMIIRNYRILNKRDATLQPTDYLQDLKQYQRNRATTNGWFYYIYVLLISLGLSLYFIEILSNSSLPYKVTVYGLSILWLLFLTFYYKKRVFKSEEEKLNLMIDRLERLQGQFE</sequence>
<keyword evidence="7" id="KW-1185">Reference proteome</keyword>
<organism evidence="6 7">
    <name type="scientific">Mucilaginibacter yixingensis</name>
    <dbReference type="NCBI Taxonomy" id="1295612"/>
    <lineage>
        <taxon>Bacteria</taxon>
        <taxon>Pseudomonadati</taxon>
        <taxon>Bacteroidota</taxon>
        <taxon>Sphingobacteriia</taxon>
        <taxon>Sphingobacteriales</taxon>
        <taxon>Sphingobacteriaceae</taxon>
        <taxon>Mucilaginibacter</taxon>
    </lineage>
</organism>
<dbReference type="InterPro" id="IPR036640">
    <property type="entry name" value="ABC1_TM_sf"/>
</dbReference>
<feature type="transmembrane region" description="Helical" evidence="5">
    <location>
        <begin position="122"/>
        <end position="140"/>
    </location>
</feature>
<dbReference type="RefSeq" id="WP_146166599.1">
    <property type="nucleotide sequence ID" value="NZ_CP160205.1"/>
</dbReference>
<evidence type="ECO:0000256" key="4">
    <source>
        <dbReference type="ARBA" id="ARBA00023136"/>
    </source>
</evidence>
<dbReference type="OrthoDB" id="794917at2"/>
<dbReference type="SUPFAM" id="SSF90123">
    <property type="entry name" value="ABC transporter transmembrane region"/>
    <property type="match status" value="1"/>
</dbReference>